<comment type="similarity">
    <text evidence="6">Belongs to the LRR-containing bacterial E3 ligase family.</text>
</comment>
<comment type="PTM">
    <text evidence="6">Ubiquitinated in the presence of host E1 ubiquitin-activating enzyme, E2 ubiquitin-conjugating enzyme and ubiquitin.</text>
</comment>
<keyword evidence="6" id="KW-0808">Transferase</keyword>
<keyword evidence="9" id="KW-1185">Reference proteome</keyword>
<gene>
    <name evidence="8" type="ORF">CQZ99_02555</name>
</gene>
<dbReference type="Pfam" id="PF14496">
    <property type="entry name" value="NEL"/>
    <property type="match status" value="1"/>
</dbReference>
<protein>
    <recommendedName>
        <fullName evidence="2">RING-type E3 ubiquitin transferase</fullName>
        <ecNumber evidence="2">2.3.2.27</ecNumber>
    </recommendedName>
</protein>
<dbReference type="Gene3D" id="3.80.10.10">
    <property type="entry name" value="Ribonuclease Inhibitor"/>
    <property type="match status" value="1"/>
</dbReference>
<sequence length="1716" mass="190547">MSEPVVAVPDLPVRGDQGRHYEFIKKAIPTCLVQAAPLRRAALRRTPVVIPDWYAAATTEQREQLNRSLDARCESQNALDQVMANVPEVNAFAHPLLTAALKSLGLELDVDRVSLRLYVPVEDSFGRRTNGYRTKTMTLLQAALNNFEEPEAQAGYFNAASGFITLPDERGHFTAYATALKIEDFAQLCRRLDLGAQYQAYLKTLLRADNEVARQLLRTRYIANRKDDFKAAANLALLKGDIGLEDFALLMRVANGEQNIRVGEKQIWYRTPCLMNLHLQGCLIIDPCVAHRYSSWIIVYIPDDPEHPIKRYESFADFRNELTRQLTVWPTNGVFTGVPDYQRFFSRFIAHKDRPYYYRRFTETVIKAPSEPWLIRWLRSEQGAFWAQLLVPSIRFTPLDSILGESRYTSQEPIEGINLNINADAIKGLWEDVDCWNELYEGMLNRVFDDARTLAISTADTDAASRSRRLAHYLNVGIFVGGVILTALSMAIPPVGAVLGVATAGQLLYEVLEGAVELGEGDRNAGWTHIMDVVENLAMLAVGAVAFHFTVSPVIENMKGVKLPNGQTRLWKPNIKPYARDITLQSNAIPNADGVYLHDGLAVLPLEGSHFVVSEAPAPRTYQIHHPTRPGAYQPLLRHNGRGAWLHEAEQPRTWTGATLMRRLGPAMDRFSDSVLEQIRTVSGVDEDTLRRVHADSSPTPAVLLDTARQFRAYGDALDVSAQIGAGKLSQGLYGYAGALMVELPGWPATKGIQVFEAGRSSATLGWHGLAGARGDDLIRISRSDVMSGGLPARVVQNFSRAQLEAMLGSQLPIGSAARIEVLTERLARYAKTQRTRLFNSLYALQQPPVSEPVKVLQRAFSRVPTLMADDILNGATKEELAFITAKNRLPLRLAELARKAQAQLRLVRAYEGLHLEGINNPDTETLVLHSLENLPGWHDDLRLEVREGTFHGPLRASFGEQTASSRKVLVRVADGQYEAFDEQGSGLHGANGLYGALQRALTDAHRNAIGLPHVGQGEQLKALIVQKALPRAQLRKVLGMQPERLPVFRWPRRLTGKRLGYPLSGRGAGGGGTRLHERVRTLYPTITDEHLEEYLQNRDLQNDGWLRALEAEFSALDSALHTWVFTGPRDAASLQIREDFQHVMINAWRRSGEQDLDFGNHYVGQKVMLTGIELGEHLATLPELPGNFEHVSSVSFNNCDLTDDVLGFLSKFPRVRELELDANELTRLPDVLEHMPYLDYLSLADNEIELTEVTAGHIRNMTCMRALSLEGNPLGRTVDVSRMGELRALYLAGCELTGWPQGLFARPRAPGFILELGSNPLTEIPDVAPGSDRAMLLARTQVTRGQLSAPVAARLSLYIESVGLDPASHSPPMGLRSSIDWIAGLTPEEFLAKQPAWDAVEEAVGSESFFNELRKLTTSSDAASDEYKAELTGKVWRMLEAMAQDTELRDRLFAMAAAPTTCVDAGAQLFNAMGVEVLVQQANAIDPTTLKTLELFDLAKGKARLDELGRIARARVNELQAQGRKFPIYDDQGDVITQYDAQGNAVRSIDEVEIHLAYATRLASRLDLPWQSRSMTFAEPDVTDLMLEQAVKRVEDLEMGDLLRNSILEQPFWSDHVQASYPDAFNTITAKVDALADLQEAQQQWRSSGKSLQEKQALAKTIDANGVLLGLEPADVAPGRVLSEQEYDAHLSGLWLERKTLFQVLTDRMMGTVAG</sequence>
<dbReference type="GO" id="GO:0016567">
    <property type="term" value="P:protein ubiquitination"/>
    <property type="evidence" value="ECO:0007669"/>
    <property type="project" value="InterPro"/>
</dbReference>
<name>A0A2S9EZ39_9PSED</name>
<feature type="active site" description="Glycyl thioester intermediate" evidence="6">
    <location>
        <position position="1463"/>
    </location>
</feature>
<dbReference type="Pfam" id="PF13855">
    <property type="entry name" value="LRR_8"/>
    <property type="match status" value="1"/>
</dbReference>
<evidence type="ECO:0000259" key="7">
    <source>
        <dbReference type="PROSITE" id="PS52053"/>
    </source>
</evidence>
<dbReference type="InterPro" id="IPR032675">
    <property type="entry name" value="LRR_dom_sf"/>
</dbReference>
<dbReference type="PROSITE" id="PS52053">
    <property type="entry name" value="NEL"/>
    <property type="match status" value="1"/>
</dbReference>
<reference evidence="8 9" key="1">
    <citation type="submission" date="2017-09" db="EMBL/GenBank/DDBJ databases">
        <title>Genomic, metabolic, and phenotypic characteristics of bacterial isolates from the natural microbiome of the model nematode Caenorhabditis elegans.</title>
        <authorList>
            <person name="Zimmermann J."/>
            <person name="Obeng N."/>
            <person name="Yang W."/>
            <person name="Obeng O."/>
            <person name="Kissoyan K."/>
            <person name="Pees B."/>
            <person name="Dirksen P."/>
            <person name="Hoppner M."/>
            <person name="Franke A."/>
            <person name="Rosenstiel P."/>
            <person name="Leippe M."/>
            <person name="Dierking K."/>
            <person name="Kaleta C."/>
            <person name="Schulenburg H."/>
        </authorList>
    </citation>
    <scope>NUCLEOTIDE SEQUENCE [LARGE SCALE GENOMIC DNA]</scope>
    <source>
        <strain evidence="8 9">MYb117</strain>
    </source>
</reference>
<evidence type="ECO:0000256" key="3">
    <source>
        <dbReference type="ARBA" id="ARBA00022614"/>
    </source>
</evidence>
<keyword evidence="6" id="KW-0832">Ubl conjugation</keyword>
<dbReference type="InterPro" id="IPR050333">
    <property type="entry name" value="SLRP"/>
</dbReference>
<dbReference type="EC" id="2.3.2.27" evidence="2"/>
<comment type="caution">
    <text evidence="8">The sequence shown here is derived from an EMBL/GenBank/DDBJ whole genome shotgun (WGS) entry which is preliminary data.</text>
</comment>
<dbReference type="GO" id="GO:0005576">
    <property type="term" value="C:extracellular region"/>
    <property type="evidence" value="ECO:0007669"/>
    <property type="project" value="UniProtKB-UniRule"/>
</dbReference>
<dbReference type="Proteomes" id="UP000238045">
    <property type="component" value="Unassembled WGS sequence"/>
</dbReference>
<keyword evidence="5" id="KW-0843">Virulence</keyword>
<dbReference type="Pfam" id="PF20178">
    <property type="entry name" value="ToxA_N"/>
    <property type="match status" value="1"/>
</dbReference>
<proteinExistence type="inferred from homology"/>
<accession>A0A2S9EZ39</accession>
<organism evidence="8 9">
    <name type="scientific">Pseudomonas poae</name>
    <dbReference type="NCBI Taxonomy" id="200451"/>
    <lineage>
        <taxon>Bacteria</taxon>
        <taxon>Pseudomonadati</taxon>
        <taxon>Pseudomonadota</taxon>
        <taxon>Gammaproteobacteria</taxon>
        <taxon>Pseudomonadales</taxon>
        <taxon>Pseudomonadaceae</taxon>
        <taxon>Pseudomonas</taxon>
    </lineage>
</organism>
<dbReference type="PANTHER" id="PTHR45712:SF22">
    <property type="entry name" value="INSULIN-LIKE GROWTH FACTOR-BINDING PROTEIN COMPLEX ACID LABILE SUBUNIT"/>
    <property type="match status" value="1"/>
</dbReference>
<comment type="catalytic activity">
    <reaction evidence="1">
        <text>S-ubiquitinyl-[E2 ubiquitin-conjugating enzyme]-L-cysteine + [acceptor protein]-L-lysine = [E2 ubiquitin-conjugating enzyme]-L-cysteine + N(6)-ubiquitinyl-[acceptor protein]-L-lysine.</text>
        <dbReference type="EC" id="2.3.2.27"/>
    </reaction>
</comment>
<dbReference type="EMBL" id="PCQL01000002">
    <property type="protein sequence ID" value="PRC22451.1"/>
    <property type="molecule type" value="Genomic_DNA"/>
</dbReference>
<dbReference type="SUPFAM" id="SSF52058">
    <property type="entry name" value="L domain-like"/>
    <property type="match status" value="1"/>
</dbReference>
<keyword evidence="6" id="KW-0833">Ubl conjugation pathway</keyword>
<dbReference type="Gene3D" id="1.20.58.360">
    <property type="entry name" value="Shigella T3SS effector IpaH defines"/>
    <property type="match status" value="1"/>
</dbReference>
<dbReference type="GO" id="GO:0061630">
    <property type="term" value="F:ubiquitin protein ligase activity"/>
    <property type="evidence" value="ECO:0007669"/>
    <property type="project" value="UniProtKB-EC"/>
</dbReference>
<dbReference type="InterPro" id="IPR001611">
    <property type="entry name" value="Leu-rich_rpt"/>
</dbReference>
<evidence type="ECO:0000256" key="5">
    <source>
        <dbReference type="ARBA" id="ARBA00023026"/>
    </source>
</evidence>
<evidence type="ECO:0000256" key="4">
    <source>
        <dbReference type="ARBA" id="ARBA00022737"/>
    </source>
</evidence>
<evidence type="ECO:0000313" key="8">
    <source>
        <dbReference type="EMBL" id="PRC22451.1"/>
    </source>
</evidence>
<keyword evidence="3" id="KW-0433">Leucine-rich repeat</keyword>
<keyword evidence="6" id="KW-1035">Host cytoplasm</keyword>
<dbReference type="InterPro" id="IPR029487">
    <property type="entry name" value="NEL_dom"/>
</dbReference>
<feature type="domain" description="NEL" evidence="7">
    <location>
        <begin position="1374"/>
        <end position="1716"/>
    </location>
</feature>
<evidence type="ECO:0000256" key="1">
    <source>
        <dbReference type="ARBA" id="ARBA00000900"/>
    </source>
</evidence>
<evidence type="ECO:0000313" key="9">
    <source>
        <dbReference type="Proteomes" id="UP000238045"/>
    </source>
</evidence>
<evidence type="ECO:0000256" key="6">
    <source>
        <dbReference type="PROSITE-ProRule" id="PRU01398"/>
    </source>
</evidence>
<keyword evidence="4" id="KW-0677">Repeat</keyword>
<dbReference type="InterPro" id="IPR046673">
    <property type="entry name" value="ToxA_N"/>
</dbReference>
<keyword evidence="6" id="KW-0964">Secreted</keyword>
<dbReference type="PANTHER" id="PTHR45712">
    <property type="entry name" value="AGAP008170-PA"/>
    <property type="match status" value="1"/>
</dbReference>
<evidence type="ECO:0000256" key="2">
    <source>
        <dbReference type="ARBA" id="ARBA00012483"/>
    </source>
</evidence>